<accession>A0A6G9YJP0</accession>
<evidence type="ECO:0000313" key="2">
    <source>
        <dbReference type="EMBL" id="QIS13525.1"/>
    </source>
</evidence>
<proteinExistence type="predicted"/>
<organism evidence="2 3">
    <name type="scientific">Nocardia arthritidis</name>
    <dbReference type="NCBI Taxonomy" id="228602"/>
    <lineage>
        <taxon>Bacteria</taxon>
        <taxon>Bacillati</taxon>
        <taxon>Actinomycetota</taxon>
        <taxon>Actinomycetes</taxon>
        <taxon>Mycobacteriales</taxon>
        <taxon>Nocardiaceae</taxon>
        <taxon>Nocardia</taxon>
    </lineage>
</organism>
<dbReference type="RefSeq" id="WP_167476055.1">
    <property type="nucleotide sequence ID" value="NZ_CP046172.1"/>
</dbReference>
<feature type="chain" id="PRO_5026068027" description="Secreted protein" evidence="1">
    <location>
        <begin position="20"/>
        <end position="133"/>
    </location>
</feature>
<reference evidence="2 3" key="1">
    <citation type="journal article" date="2019" name="ACS Chem. Biol.">
        <title>Identification and Mobilization of a Cryptic Antibiotic Biosynthesis Gene Locus from a Human-Pathogenic Nocardia Isolate.</title>
        <authorList>
            <person name="Herisse M."/>
            <person name="Ishida K."/>
            <person name="Porter J.L."/>
            <person name="Howden B."/>
            <person name="Hertweck C."/>
            <person name="Stinear T.P."/>
            <person name="Pidot S.J."/>
        </authorList>
    </citation>
    <scope>NUCLEOTIDE SEQUENCE [LARGE SCALE GENOMIC DNA]</scope>
    <source>
        <strain evidence="2 3">AUSMDU00012717</strain>
    </source>
</reference>
<keyword evidence="1" id="KW-0732">Signal</keyword>
<dbReference type="Proteomes" id="UP000503540">
    <property type="component" value="Chromosome"/>
</dbReference>
<gene>
    <name evidence="2" type="ORF">F5544_28365</name>
</gene>
<evidence type="ECO:0000256" key="1">
    <source>
        <dbReference type="SAM" id="SignalP"/>
    </source>
</evidence>
<dbReference type="KEGG" id="nah:F5544_28365"/>
<name>A0A6G9YJP0_9NOCA</name>
<keyword evidence="3" id="KW-1185">Reference proteome</keyword>
<sequence>MKSAARAASVLAIAGVAAAAPLVANSDLLSAPSAQAGSCGGRAFAAPLNKWGPVANSSCNVAGSPGHQVCYTINIIGNGIPVVQARGYDINGNEQWYSIPNSTGCVPWGNVLAVPGIRATTPNVTGVQVTFSH</sequence>
<evidence type="ECO:0000313" key="3">
    <source>
        <dbReference type="Proteomes" id="UP000503540"/>
    </source>
</evidence>
<evidence type="ECO:0008006" key="4">
    <source>
        <dbReference type="Google" id="ProtNLM"/>
    </source>
</evidence>
<dbReference type="AlphaFoldDB" id="A0A6G9YJP0"/>
<protein>
    <recommendedName>
        <fullName evidence="4">Secreted protein</fullName>
    </recommendedName>
</protein>
<dbReference type="EMBL" id="CP046172">
    <property type="protein sequence ID" value="QIS13525.1"/>
    <property type="molecule type" value="Genomic_DNA"/>
</dbReference>
<feature type="signal peptide" evidence="1">
    <location>
        <begin position="1"/>
        <end position="19"/>
    </location>
</feature>